<reference evidence="2 3" key="1">
    <citation type="submission" date="2012-10" db="EMBL/GenBank/DDBJ databases">
        <authorList>
            <person name="Zafar N."/>
            <person name="Inman J."/>
            <person name="Hall N."/>
            <person name="Lorenzi H."/>
            <person name="Caler E."/>
        </authorList>
    </citation>
    <scope>NUCLEOTIDE SEQUENCE [LARGE SCALE GENOMIC DNA]</scope>
    <source>
        <strain evidence="2 3">IP1</strain>
    </source>
</reference>
<dbReference type="OrthoDB" id="2161379at2759"/>
<dbReference type="InterPro" id="IPR015943">
    <property type="entry name" value="WD40/YVTN_repeat-like_dom_sf"/>
</dbReference>
<dbReference type="SUPFAM" id="SSF81383">
    <property type="entry name" value="F-box domain"/>
    <property type="match status" value="1"/>
</dbReference>
<dbReference type="PROSITE" id="PS50181">
    <property type="entry name" value="FBOX"/>
    <property type="match status" value="1"/>
</dbReference>
<dbReference type="GeneID" id="14886906"/>
<evidence type="ECO:0000313" key="2">
    <source>
        <dbReference type="EMBL" id="ELP87853.1"/>
    </source>
</evidence>
<dbReference type="EMBL" id="KB206783">
    <property type="protein sequence ID" value="ELP87853.1"/>
    <property type="molecule type" value="Genomic_DNA"/>
</dbReference>
<dbReference type="CDD" id="cd09917">
    <property type="entry name" value="F-box_SF"/>
    <property type="match status" value="1"/>
</dbReference>
<name>A0A0A1U4P0_ENTIV</name>
<dbReference type="AlphaFoldDB" id="A0A0A1U4P0"/>
<accession>A0A0A1U4P0</accession>
<evidence type="ECO:0000313" key="3">
    <source>
        <dbReference type="Proteomes" id="UP000014680"/>
    </source>
</evidence>
<dbReference type="Pfam" id="PF00646">
    <property type="entry name" value="F-box"/>
    <property type="match status" value="1"/>
</dbReference>
<dbReference type="Proteomes" id="UP000014680">
    <property type="component" value="Unassembled WGS sequence"/>
</dbReference>
<protein>
    <recommendedName>
        <fullName evidence="1">F-box domain-containing protein</fullName>
    </recommendedName>
</protein>
<proteinExistence type="predicted"/>
<evidence type="ECO:0000259" key="1">
    <source>
        <dbReference type="PROSITE" id="PS50181"/>
    </source>
</evidence>
<dbReference type="InterPro" id="IPR001810">
    <property type="entry name" value="F-box_dom"/>
</dbReference>
<keyword evidence="3" id="KW-1185">Reference proteome</keyword>
<organism evidence="2 3">
    <name type="scientific">Entamoeba invadens IP1</name>
    <dbReference type="NCBI Taxonomy" id="370355"/>
    <lineage>
        <taxon>Eukaryota</taxon>
        <taxon>Amoebozoa</taxon>
        <taxon>Evosea</taxon>
        <taxon>Archamoebae</taxon>
        <taxon>Mastigamoebida</taxon>
        <taxon>Entamoebidae</taxon>
        <taxon>Entamoeba</taxon>
    </lineage>
</organism>
<gene>
    <name evidence="2" type="ORF">EIN_274200</name>
</gene>
<dbReference type="KEGG" id="eiv:EIN_274200"/>
<dbReference type="Gene3D" id="2.130.10.10">
    <property type="entry name" value="YVTN repeat-like/Quinoprotein amine dehydrogenase"/>
    <property type="match status" value="1"/>
</dbReference>
<sequence length="875" mass="101355">MSSDFQLIENTLSLSYDTHTSAEKLDHKTITITNLFDKMDPPPKGWETSINEFQPPAYNMHTFSKVENNIIRVRTAVLVPYSFQDILKEVHNPVNIFLTNPHVLEVTSRDSTRMHFKCAVNGYDDSVFYFNCKTRLEMYTDDDFKPHNELFSSNKTQKSSSENYEGVESFETQKKMSRSSKTVFLFYDFKPDYWEYYCLVCQRERDGCSITLELATKAPCVTKWYVELFHSCRIIVHYFLISLSKNTNNYVAATLKKKFEEIIRFVPPDYRLCQRNRFSETYVTRDFSNIIIRNYTLNSIQIDMEKVIEALFLWSSDNVLFDKVQKIGTFNGLNSLHAESSLLAANTTVLDIVTASCVFEGNIFVCGHSLKKLPNCPHRHDGIEQTECLLAGFETRKVNEMIKTRCVLQFYIPSFRKLGFGGIKKRITIFMARLTFLIKAVEYSVVPQIIHSERNMFLTSLQILKASMCMKDKFNKMANEFKKIEEQKNFKLNLDILNNNVLMKILQYLRLKHIVSLKLTCRKFYQQIATCQSTLKAIYTKYYDPKTFGKLYEECSKSQCTSPSDPVDYYTTVLRHEQQNLHWRYTYTTLHKKRHRVYDTPITHIFPTPDNQYVIVSEDGKASLQDYATNNKRVEWVFMKKVVASSFIGGCLSGQKSTEKMFYQFTGGTSSVIQWDNLKEVETYKTVNVDGAAFVGNSKFVGWKGKRIVIYDISVLKEIESYSKTDSIVETIHDYKEDQFLVVSSDKSVAGFDSRSKRSTFLFKGGVPYGGVDWFDWNVVIGNIEGIVEMWDVRYPRMCVNNTVVGGMTNALRCYNRKVVVGTQNKLVEMAFCDKGRMEQFNCLYQHEHPVTSVYFKDDVLVTGSNDGVVYSTTF</sequence>
<feature type="domain" description="F-box" evidence="1">
    <location>
        <begin position="491"/>
        <end position="542"/>
    </location>
</feature>
<dbReference type="VEuPathDB" id="AmoebaDB:EIN_274200"/>
<dbReference type="InterPro" id="IPR036322">
    <property type="entry name" value="WD40_repeat_dom_sf"/>
</dbReference>
<dbReference type="SUPFAM" id="SSF50978">
    <property type="entry name" value="WD40 repeat-like"/>
    <property type="match status" value="1"/>
</dbReference>
<dbReference type="RefSeq" id="XP_004254624.1">
    <property type="nucleotide sequence ID" value="XM_004254576.1"/>
</dbReference>
<dbReference type="InterPro" id="IPR036047">
    <property type="entry name" value="F-box-like_dom_sf"/>
</dbReference>